<evidence type="ECO:0000256" key="1">
    <source>
        <dbReference type="ARBA" id="ARBA00022741"/>
    </source>
</evidence>
<dbReference type="Gene3D" id="1.10.10.10">
    <property type="entry name" value="Winged helix-like DNA-binding domain superfamily/Winged helix DNA-binding domain"/>
    <property type="match status" value="1"/>
</dbReference>
<dbReference type="Gene3D" id="3.40.1440.60">
    <property type="entry name" value="PriA, 3(prime) DNA-binding domain"/>
    <property type="match status" value="1"/>
</dbReference>
<accession>X1K751</accession>
<evidence type="ECO:0000259" key="4">
    <source>
        <dbReference type="Pfam" id="PF17764"/>
    </source>
</evidence>
<dbReference type="InterPro" id="IPR041222">
    <property type="entry name" value="PriA_3primeBD"/>
</dbReference>
<dbReference type="AlphaFoldDB" id="X1K751"/>
<dbReference type="Pfam" id="PF17764">
    <property type="entry name" value="PriA_3primeBD"/>
    <property type="match status" value="1"/>
</dbReference>
<dbReference type="GO" id="GO:0006302">
    <property type="term" value="P:double-strand break repair"/>
    <property type="evidence" value="ECO:0007669"/>
    <property type="project" value="TreeGrafter"/>
</dbReference>
<evidence type="ECO:0000313" key="5">
    <source>
        <dbReference type="EMBL" id="GAI02398.1"/>
    </source>
</evidence>
<reference evidence="5" key="1">
    <citation type="journal article" date="2014" name="Front. Microbiol.">
        <title>High frequency of phylogenetically diverse reductive dehalogenase-homologous genes in deep subseafloor sedimentary metagenomes.</title>
        <authorList>
            <person name="Kawai M."/>
            <person name="Futagami T."/>
            <person name="Toyoda A."/>
            <person name="Takaki Y."/>
            <person name="Nishi S."/>
            <person name="Hori S."/>
            <person name="Arai W."/>
            <person name="Tsubouchi T."/>
            <person name="Morono Y."/>
            <person name="Uchiyama I."/>
            <person name="Ito T."/>
            <person name="Fujiyama A."/>
            <person name="Inagaki F."/>
            <person name="Takami H."/>
        </authorList>
    </citation>
    <scope>NUCLEOTIDE SEQUENCE</scope>
    <source>
        <strain evidence="5">Expedition CK06-06</strain>
    </source>
</reference>
<feature type="non-terminal residue" evidence="5">
    <location>
        <position position="206"/>
    </location>
</feature>
<evidence type="ECO:0000256" key="3">
    <source>
        <dbReference type="ARBA" id="ARBA00023125"/>
    </source>
</evidence>
<dbReference type="InterPro" id="IPR042115">
    <property type="entry name" value="PriA_3primeBD_sf"/>
</dbReference>
<keyword evidence="3" id="KW-0238">DNA-binding</keyword>
<evidence type="ECO:0000256" key="2">
    <source>
        <dbReference type="ARBA" id="ARBA00022840"/>
    </source>
</evidence>
<dbReference type="InterPro" id="IPR036390">
    <property type="entry name" value="WH_DNA-bd_sf"/>
</dbReference>
<feature type="domain" description="Primosomal protein N' 3' DNA-binding" evidence="4">
    <location>
        <begin position="5"/>
        <end position="98"/>
    </location>
</feature>
<keyword evidence="1" id="KW-0547">Nucleotide-binding</keyword>
<protein>
    <recommendedName>
        <fullName evidence="4">Primosomal protein N' 3' DNA-binding domain-containing protein</fullName>
    </recommendedName>
</protein>
<dbReference type="EMBL" id="BARV01012161">
    <property type="protein sequence ID" value="GAI02398.1"/>
    <property type="molecule type" value="Genomic_DNA"/>
</dbReference>
<dbReference type="GO" id="GO:0003677">
    <property type="term" value="F:DNA binding"/>
    <property type="evidence" value="ECO:0007669"/>
    <property type="project" value="UniProtKB-KW"/>
</dbReference>
<comment type="caution">
    <text evidence="5">The sequence shown here is derived from an EMBL/GenBank/DDBJ whole genome shotgun (WGS) entry which is preliminary data.</text>
</comment>
<dbReference type="GO" id="GO:0006270">
    <property type="term" value="P:DNA replication initiation"/>
    <property type="evidence" value="ECO:0007669"/>
    <property type="project" value="TreeGrafter"/>
</dbReference>
<dbReference type="GO" id="GO:0043138">
    <property type="term" value="F:3'-5' DNA helicase activity"/>
    <property type="evidence" value="ECO:0007669"/>
    <property type="project" value="TreeGrafter"/>
</dbReference>
<dbReference type="GO" id="GO:0006310">
    <property type="term" value="P:DNA recombination"/>
    <property type="evidence" value="ECO:0007669"/>
    <property type="project" value="TreeGrafter"/>
</dbReference>
<name>X1K751_9ZZZZ</name>
<keyword evidence="2" id="KW-0067">ATP-binding</keyword>
<dbReference type="GO" id="GO:0005524">
    <property type="term" value="F:ATP binding"/>
    <property type="evidence" value="ECO:0007669"/>
    <property type="project" value="UniProtKB-KW"/>
</dbReference>
<proteinExistence type="predicted"/>
<organism evidence="5">
    <name type="scientific">marine sediment metagenome</name>
    <dbReference type="NCBI Taxonomy" id="412755"/>
    <lineage>
        <taxon>unclassified sequences</taxon>
        <taxon>metagenomes</taxon>
        <taxon>ecological metagenomes</taxon>
    </lineage>
</organism>
<sequence length="206" mass="22766">MKYADVAVKCPSYSPFCYAIPPHLNVHVGQAVWVPFGSRIVQGIVVQLGEIPSVNVVKEIDDVATGYPLLSATQVELAQWISRQYLASLFDAMALMLPPGFERKLASYFHLSGDQSGLSLLTPEQAQILHFIEERGRVGLKELEKKLGASKAGRITDKLVDLGLVVRFSELEKARVEPKVIPYIKLVASKDDIASEIARLKTTRAY</sequence>
<dbReference type="SUPFAM" id="SSF46785">
    <property type="entry name" value="Winged helix' DNA-binding domain"/>
    <property type="match status" value="1"/>
</dbReference>
<dbReference type="PANTHER" id="PTHR30580">
    <property type="entry name" value="PRIMOSOMAL PROTEIN N"/>
    <property type="match status" value="1"/>
</dbReference>
<gene>
    <name evidence="5" type="ORF">S06H3_22664</name>
</gene>
<dbReference type="PANTHER" id="PTHR30580:SF0">
    <property type="entry name" value="PRIMOSOMAL PROTEIN N"/>
    <property type="match status" value="1"/>
</dbReference>
<dbReference type="InterPro" id="IPR036388">
    <property type="entry name" value="WH-like_DNA-bd_sf"/>
</dbReference>